<feature type="transmembrane region" description="Helical" evidence="7">
    <location>
        <begin position="20"/>
        <end position="37"/>
    </location>
</feature>
<feature type="transmembrane region" description="Helical" evidence="7">
    <location>
        <begin position="80"/>
        <end position="99"/>
    </location>
</feature>
<dbReference type="InterPro" id="IPR049177">
    <property type="entry name" value="MgtC_SapB_SrpB_YhiD_N"/>
</dbReference>
<dbReference type="AlphaFoldDB" id="A0A1S8N2I6"/>
<evidence type="ECO:0000256" key="3">
    <source>
        <dbReference type="ARBA" id="ARBA00022475"/>
    </source>
</evidence>
<evidence type="ECO:0000313" key="10">
    <source>
        <dbReference type="Proteomes" id="UP000191154"/>
    </source>
</evidence>
<keyword evidence="6 7" id="KW-0472">Membrane</keyword>
<evidence type="ECO:0000259" key="8">
    <source>
        <dbReference type="Pfam" id="PF02308"/>
    </source>
</evidence>
<feature type="transmembrane region" description="Helical" evidence="7">
    <location>
        <begin position="131"/>
        <end position="148"/>
    </location>
</feature>
<proteinExistence type="inferred from homology"/>
<evidence type="ECO:0000256" key="7">
    <source>
        <dbReference type="SAM" id="Phobius"/>
    </source>
</evidence>
<sequence length="235" mass="25199">MQNTLDNLSIYLREVNTASIILRLALATICAGIIGAERGRKKRPAGFRTHILVCIGATMVMITSQYMTDVLGMPGDPGRMGAQVISGIGFLGAGTIMVVGRNQVKGLTTAAGLWSCACMGLAIGIGFYEGAIISCIFLLGVVTVLHKLDLYSRTHSKVLDIYVELQDIAGVTNFINVVKSDGTKISNIEVKRSSDMDEHTIGLMMTLTLATKCDHGDYLLQLHNIEGVCSAEEAM</sequence>
<comment type="caution">
    <text evidence="9">The sequence shown here is derived from an EMBL/GenBank/DDBJ whole genome shotgun (WGS) entry which is preliminary data.</text>
</comment>
<evidence type="ECO:0000256" key="1">
    <source>
        <dbReference type="ARBA" id="ARBA00004651"/>
    </source>
</evidence>
<organism evidence="9 10">
    <name type="scientific">Clostridium saccharobutylicum</name>
    <dbReference type="NCBI Taxonomy" id="169679"/>
    <lineage>
        <taxon>Bacteria</taxon>
        <taxon>Bacillati</taxon>
        <taxon>Bacillota</taxon>
        <taxon>Clostridia</taxon>
        <taxon>Eubacteriales</taxon>
        <taxon>Clostridiaceae</taxon>
        <taxon>Clostridium</taxon>
    </lineage>
</organism>
<evidence type="ECO:0000256" key="6">
    <source>
        <dbReference type="ARBA" id="ARBA00023136"/>
    </source>
</evidence>
<feature type="transmembrane region" description="Helical" evidence="7">
    <location>
        <begin position="49"/>
        <end position="68"/>
    </location>
</feature>
<feature type="domain" description="MgtC/SapB/SrpB/YhiD N-terminal" evidence="8">
    <location>
        <begin position="24"/>
        <end position="148"/>
    </location>
</feature>
<protein>
    <submittedName>
        <fullName evidence="9">Putative Mg(2+) transport ATPase</fullName>
    </submittedName>
</protein>
<comment type="subcellular location">
    <subcellularLocation>
        <location evidence="1">Cell membrane</location>
        <topology evidence="1">Multi-pass membrane protein</topology>
    </subcellularLocation>
</comment>
<gene>
    <name evidence="9" type="ORF">CLOSAC_32130</name>
</gene>
<keyword evidence="3" id="KW-1003">Cell membrane</keyword>
<dbReference type="PANTHER" id="PTHR33778">
    <property type="entry name" value="PROTEIN MGTC"/>
    <property type="match status" value="1"/>
</dbReference>
<name>A0A1S8N2I6_CLOSA</name>
<evidence type="ECO:0000256" key="2">
    <source>
        <dbReference type="ARBA" id="ARBA00009298"/>
    </source>
</evidence>
<dbReference type="RefSeq" id="WP_077866277.1">
    <property type="nucleotide sequence ID" value="NZ_LZYZ01000006.1"/>
</dbReference>
<dbReference type="InterPro" id="IPR003416">
    <property type="entry name" value="MgtC/SapB/SrpB/YhiD_fam"/>
</dbReference>
<dbReference type="Pfam" id="PF02308">
    <property type="entry name" value="MgtC"/>
    <property type="match status" value="1"/>
</dbReference>
<dbReference type="PRINTS" id="PR01837">
    <property type="entry name" value="MGTCSAPBPROT"/>
</dbReference>
<comment type="similarity">
    <text evidence="2">Belongs to the MgtC/SapB family.</text>
</comment>
<evidence type="ECO:0000313" key="9">
    <source>
        <dbReference type="EMBL" id="OOM10592.1"/>
    </source>
</evidence>
<accession>A0A1S8N2I6</accession>
<evidence type="ECO:0000256" key="4">
    <source>
        <dbReference type="ARBA" id="ARBA00022692"/>
    </source>
</evidence>
<dbReference type="Proteomes" id="UP000191154">
    <property type="component" value="Unassembled WGS sequence"/>
</dbReference>
<dbReference type="STRING" id="169679.CSACC_23460"/>
<dbReference type="PANTHER" id="PTHR33778:SF1">
    <property type="entry name" value="MAGNESIUM TRANSPORTER YHID-RELATED"/>
    <property type="match status" value="1"/>
</dbReference>
<keyword evidence="5 7" id="KW-1133">Transmembrane helix</keyword>
<dbReference type="EMBL" id="LZYZ01000006">
    <property type="protein sequence ID" value="OOM10592.1"/>
    <property type="molecule type" value="Genomic_DNA"/>
</dbReference>
<reference evidence="9 10" key="1">
    <citation type="submission" date="2016-05" db="EMBL/GenBank/DDBJ databases">
        <title>Microbial solvent formation.</title>
        <authorList>
            <person name="Poehlein A."/>
            <person name="Montoya Solano J.D."/>
            <person name="Flitsch S."/>
            <person name="Krabben P."/>
            <person name="Duerre P."/>
            <person name="Daniel R."/>
        </authorList>
    </citation>
    <scope>NUCLEOTIDE SEQUENCE [LARGE SCALE GENOMIC DNA]</scope>
    <source>
        <strain evidence="9 10">L1-8</strain>
    </source>
</reference>
<evidence type="ECO:0000256" key="5">
    <source>
        <dbReference type="ARBA" id="ARBA00022989"/>
    </source>
</evidence>
<keyword evidence="4 7" id="KW-0812">Transmembrane</keyword>
<dbReference type="GO" id="GO:0005886">
    <property type="term" value="C:plasma membrane"/>
    <property type="evidence" value="ECO:0007669"/>
    <property type="project" value="UniProtKB-SubCell"/>
</dbReference>